<comment type="subcellular location">
    <subcellularLocation>
        <location evidence="1">Secreted</location>
    </subcellularLocation>
</comment>
<evidence type="ECO:0000256" key="5">
    <source>
        <dbReference type="ARBA" id="ARBA00022729"/>
    </source>
</evidence>
<evidence type="ECO:0000313" key="8">
    <source>
        <dbReference type="EMBL" id="CAD8184587.1"/>
    </source>
</evidence>
<organism evidence="8 9">
    <name type="scientific">Paramecium octaurelia</name>
    <dbReference type="NCBI Taxonomy" id="43137"/>
    <lineage>
        <taxon>Eukaryota</taxon>
        <taxon>Sar</taxon>
        <taxon>Alveolata</taxon>
        <taxon>Ciliophora</taxon>
        <taxon>Intramacronucleata</taxon>
        <taxon>Oligohymenophorea</taxon>
        <taxon>Peniculida</taxon>
        <taxon>Parameciidae</taxon>
        <taxon>Paramecium</taxon>
    </lineage>
</organism>
<dbReference type="OMA" id="INGYQVR"/>
<accession>A0A8S1W710</accession>
<dbReference type="InterPro" id="IPR056861">
    <property type="entry name" value="HMCN1-like_VWA"/>
</dbReference>
<sequence length="893" mass="104820">MDQDEQTPYVFTEVCPQSIFCKDNSCQLNHSRVFVGVCVEYLRNEQKFYDEGGDEYEKLRCNNKDCNLWHFKNDKFSLSKQTINGIFPHNLCPKSCGSENCGYLHRAWAEKVCFDQILKGSCRKKQCDFEHVKWELNTLKERARSCSLNQDTTPEDLCEKEKCNCGKHPPWLNDYCILYLKGLCPRKKCIKNHTDWEKINTKINQKNAVKSCITIAQERKKKIHTTPEFNEIQLLCEKSEFEHYKKWFQEQNMIDVVIIMDLTGSMKPWKETMQQTIAKIIDQFLNSINGYQVRVAFIGYRDIWDNEEKLVYWSFTKKIPEIQEYISKLEAKGGDDEAEDIVSAFELALKLDFSHNPDSILCTFLIADAPCHGREYHNIESDHLIDKMPKHYFQDVLEKYKQIKKNNFLCCVKINNRTDIMFQKMKAVIPMMIITAEKKPEDLFEVVGFTLRMSVTESKKLKSQINNQIQYFQAEFEKLKLDTLSEGQDDEYWKNYVAMIESMKRKGITGLKVIVDKKELNKENDNSSTYIFKAFDAINNREIIIKIPKKLVDNQGKISDQEISEAEELAQTRFYSSGYACQMAYLFNQKLKVSNLLNEMQPIFYAHPILYTLDRPFFGMTKVYGETYLQIQFKFEKYTTNSSYIEKDKYFYSAFSHFTYQISNKILVIMDLQGCNNIFSDPSIQTDQSWSSILDKDETNRKNKGIEEFKLTQHKDCSYLCKKLNLPEINQNSKINENKCPKELISNINGICYDCDEFVKGDMDQIKNLKDKKFKFNCNFCLTEQNNQINQECKCCYYIFQTPLNNQIKQLTNLGQCIDCKSKCQGQKNLCHYCKRSCQKIMKQLNINDQVLYICENALEYLQALKCKKCNKPYNKKSIISLEDYNGKSFSCC</sequence>
<evidence type="ECO:0000313" key="9">
    <source>
        <dbReference type="Proteomes" id="UP000683925"/>
    </source>
</evidence>
<dbReference type="GO" id="GO:0005524">
    <property type="term" value="F:ATP binding"/>
    <property type="evidence" value="ECO:0007669"/>
    <property type="project" value="InterPro"/>
</dbReference>
<dbReference type="GO" id="GO:0004674">
    <property type="term" value="F:protein serine/threonine kinase activity"/>
    <property type="evidence" value="ECO:0007669"/>
    <property type="project" value="UniProtKB-KW"/>
</dbReference>
<dbReference type="PANTHER" id="PTHR47763">
    <property type="entry name" value="ALPHA-PROTEIN KINASE VWKA"/>
    <property type="match status" value="1"/>
</dbReference>
<evidence type="ECO:0000259" key="7">
    <source>
        <dbReference type="PROSITE" id="PS51158"/>
    </source>
</evidence>
<protein>
    <recommendedName>
        <fullName evidence="7">Alpha-type protein kinase domain-containing protein</fullName>
    </recommendedName>
</protein>
<keyword evidence="4" id="KW-0808">Transferase</keyword>
<name>A0A8S1W710_PAROT</name>
<dbReference type="InterPro" id="IPR052969">
    <property type="entry name" value="Thr-specific_kinase-like"/>
</dbReference>
<dbReference type="PANTHER" id="PTHR47763:SF5">
    <property type="entry name" value="CHROMOSOME UNDETERMINED SCAFFOLD_25, WHOLE GENOME SHOTGUN SEQUENCE"/>
    <property type="match status" value="1"/>
</dbReference>
<keyword evidence="2" id="KW-0964">Secreted</keyword>
<dbReference type="Pfam" id="PF25106">
    <property type="entry name" value="VWA_4"/>
    <property type="match status" value="1"/>
</dbReference>
<dbReference type="GO" id="GO:0005737">
    <property type="term" value="C:cytoplasm"/>
    <property type="evidence" value="ECO:0007669"/>
    <property type="project" value="TreeGrafter"/>
</dbReference>
<dbReference type="AlphaFoldDB" id="A0A8S1W710"/>
<keyword evidence="6" id="KW-0418">Kinase</keyword>
<dbReference type="CDD" id="cd00198">
    <property type="entry name" value="vWFA"/>
    <property type="match status" value="1"/>
</dbReference>
<dbReference type="InterPro" id="IPR004166">
    <property type="entry name" value="a-kinase_dom"/>
</dbReference>
<feature type="domain" description="Alpha-type protein kinase" evidence="7">
    <location>
        <begin position="495"/>
        <end position="729"/>
    </location>
</feature>
<evidence type="ECO:0000256" key="2">
    <source>
        <dbReference type="ARBA" id="ARBA00022525"/>
    </source>
</evidence>
<keyword evidence="5" id="KW-0732">Signal</keyword>
<dbReference type="Pfam" id="PF02816">
    <property type="entry name" value="Alpha_kinase"/>
    <property type="match status" value="1"/>
</dbReference>
<comment type="caution">
    <text evidence="8">The sequence shown here is derived from an EMBL/GenBank/DDBJ whole genome shotgun (WGS) entry which is preliminary data.</text>
</comment>
<evidence type="ECO:0000256" key="3">
    <source>
        <dbReference type="ARBA" id="ARBA00022527"/>
    </source>
</evidence>
<keyword evidence="9" id="KW-1185">Reference proteome</keyword>
<keyword evidence="3" id="KW-0723">Serine/threonine-protein kinase</keyword>
<evidence type="ECO:0000256" key="1">
    <source>
        <dbReference type="ARBA" id="ARBA00004613"/>
    </source>
</evidence>
<dbReference type="Proteomes" id="UP000683925">
    <property type="component" value="Unassembled WGS sequence"/>
</dbReference>
<dbReference type="OrthoDB" id="305339at2759"/>
<dbReference type="PROSITE" id="PS51158">
    <property type="entry name" value="ALPHA_KINASE"/>
    <property type="match status" value="1"/>
</dbReference>
<evidence type="ECO:0000256" key="4">
    <source>
        <dbReference type="ARBA" id="ARBA00022679"/>
    </source>
</evidence>
<dbReference type="EMBL" id="CAJJDP010000082">
    <property type="protein sequence ID" value="CAD8184587.1"/>
    <property type="molecule type" value="Genomic_DNA"/>
</dbReference>
<gene>
    <name evidence="8" type="ORF">POCTA_138.1.T0830170</name>
</gene>
<dbReference type="SMART" id="SM00811">
    <property type="entry name" value="Alpha_kinase"/>
    <property type="match status" value="1"/>
</dbReference>
<reference evidence="8" key="1">
    <citation type="submission" date="2021-01" db="EMBL/GenBank/DDBJ databases">
        <authorList>
            <consortium name="Genoscope - CEA"/>
            <person name="William W."/>
        </authorList>
    </citation>
    <scope>NUCLEOTIDE SEQUENCE</scope>
</reference>
<dbReference type="CDD" id="cd04515">
    <property type="entry name" value="Alpha_kinase"/>
    <property type="match status" value="1"/>
</dbReference>
<proteinExistence type="predicted"/>
<evidence type="ECO:0000256" key="6">
    <source>
        <dbReference type="ARBA" id="ARBA00022777"/>
    </source>
</evidence>